<dbReference type="Proteomes" id="UP000824120">
    <property type="component" value="Chromosome 11"/>
</dbReference>
<comment type="caution">
    <text evidence="1">The sequence shown here is derived from an EMBL/GenBank/DDBJ whole genome shotgun (WGS) entry which is preliminary data.</text>
</comment>
<dbReference type="AlphaFoldDB" id="A0A9J5WS58"/>
<accession>A0A9J5WS58</accession>
<evidence type="ECO:0000313" key="2">
    <source>
        <dbReference type="Proteomes" id="UP000824120"/>
    </source>
</evidence>
<reference evidence="1 2" key="1">
    <citation type="submission" date="2020-09" db="EMBL/GenBank/DDBJ databases">
        <title>De no assembly of potato wild relative species, Solanum commersonii.</title>
        <authorList>
            <person name="Cho K."/>
        </authorList>
    </citation>
    <scope>NUCLEOTIDE SEQUENCE [LARGE SCALE GENOMIC DNA]</scope>
    <source>
        <strain evidence="1">LZ3.2</strain>
        <tissue evidence="1">Leaf</tissue>
    </source>
</reference>
<keyword evidence="2" id="KW-1185">Reference proteome</keyword>
<sequence length="136" mass="14912">MGDYVEKLLKKKKKNDILLQRPAAAQSSLTAECSLPPFLRLFSHSPLAHQLTYLPPGLSLMLFAKAKLYGIDCWSLESILLIVVEVNVDCCTISDRLNSNTATTVHSPQVKCPFEFSHGLTGQAASHCLTGDSTHK</sequence>
<proteinExistence type="predicted"/>
<evidence type="ECO:0000313" key="1">
    <source>
        <dbReference type="EMBL" id="KAG5577774.1"/>
    </source>
</evidence>
<dbReference type="EMBL" id="JACXVP010000011">
    <property type="protein sequence ID" value="KAG5577774.1"/>
    <property type="molecule type" value="Genomic_DNA"/>
</dbReference>
<organism evidence="1 2">
    <name type="scientific">Solanum commersonii</name>
    <name type="common">Commerson's wild potato</name>
    <name type="synonym">Commerson's nightshade</name>
    <dbReference type="NCBI Taxonomy" id="4109"/>
    <lineage>
        <taxon>Eukaryota</taxon>
        <taxon>Viridiplantae</taxon>
        <taxon>Streptophyta</taxon>
        <taxon>Embryophyta</taxon>
        <taxon>Tracheophyta</taxon>
        <taxon>Spermatophyta</taxon>
        <taxon>Magnoliopsida</taxon>
        <taxon>eudicotyledons</taxon>
        <taxon>Gunneridae</taxon>
        <taxon>Pentapetalae</taxon>
        <taxon>asterids</taxon>
        <taxon>lamiids</taxon>
        <taxon>Solanales</taxon>
        <taxon>Solanaceae</taxon>
        <taxon>Solanoideae</taxon>
        <taxon>Solaneae</taxon>
        <taxon>Solanum</taxon>
    </lineage>
</organism>
<name>A0A9J5WS58_SOLCO</name>
<protein>
    <submittedName>
        <fullName evidence="1">Uncharacterized protein</fullName>
    </submittedName>
</protein>
<gene>
    <name evidence="1" type="ORF">H5410_057908</name>
</gene>